<evidence type="ECO:0000313" key="2">
    <source>
        <dbReference type="Proteomes" id="UP000045285"/>
    </source>
</evidence>
<gene>
    <name evidence="1" type="ORF">MPL3356_460004</name>
</gene>
<keyword evidence="2" id="KW-1185">Reference proteome</keyword>
<protein>
    <submittedName>
        <fullName evidence="1">Uncharacterized protein</fullName>
    </submittedName>
</protein>
<accession>A0A090EBC0</accession>
<dbReference type="EMBL" id="CCMZ01000041">
    <property type="protein sequence ID" value="CDX24852.1"/>
    <property type="molecule type" value="Genomic_DNA"/>
</dbReference>
<name>A0A090EBC0_MESPL</name>
<evidence type="ECO:0000313" key="1">
    <source>
        <dbReference type="EMBL" id="CDX24852.1"/>
    </source>
</evidence>
<reference evidence="2" key="1">
    <citation type="submission" date="2014-08" db="EMBL/GenBank/DDBJ databases">
        <authorList>
            <person name="Moulin L."/>
        </authorList>
    </citation>
    <scope>NUCLEOTIDE SEQUENCE [LARGE SCALE GENOMIC DNA]</scope>
</reference>
<dbReference type="Proteomes" id="UP000045285">
    <property type="component" value="Unassembled WGS sequence"/>
</dbReference>
<organism evidence="1 2">
    <name type="scientific">Mesorhizobium plurifarium</name>
    <dbReference type="NCBI Taxonomy" id="69974"/>
    <lineage>
        <taxon>Bacteria</taxon>
        <taxon>Pseudomonadati</taxon>
        <taxon>Pseudomonadota</taxon>
        <taxon>Alphaproteobacteria</taxon>
        <taxon>Hyphomicrobiales</taxon>
        <taxon>Phyllobacteriaceae</taxon>
        <taxon>Mesorhizobium</taxon>
    </lineage>
</organism>
<dbReference type="AlphaFoldDB" id="A0A090EBC0"/>
<proteinExistence type="predicted"/>
<sequence>MPRSCKPAPFVELRARNAMAPRRCRTKSRLRVALGHDLKLHLFAKTAATTRLDNLKSIQFRTVLLTSIRTVSAKSDASYKAAQLGCLPRAYTPDRSSGRA</sequence>